<keyword evidence="2" id="KW-0812">Transmembrane</keyword>
<keyword evidence="2" id="KW-1133">Transmembrane helix</keyword>
<reference evidence="3 4" key="1">
    <citation type="submission" date="2015-12" db="EMBL/GenBank/DDBJ databases">
        <title>Genome sequence of Tistrella mobilis MCCC 1A02139.</title>
        <authorList>
            <person name="Lu L."/>
            <person name="Lai Q."/>
            <person name="Shao Z."/>
            <person name="Qian P."/>
        </authorList>
    </citation>
    <scope>NUCLEOTIDE SEQUENCE [LARGE SCALE GENOMIC DNA]</scope>
    <source>
        <strain evidence="3 4">MCCC 1A02139</strain>
    </source>
</reference>
<feature type="transmembrane region" description="Helical" evidence="2">
    <location>
        <begin position="36"/>
        <end position="56"/>
    </location>
</feature>
<organism evidence="3 4">
    <name type="scientific">Tistrella mobilis</name>
    <dbReference type="NCBI Taxonomy" id="171437"/>
    <lineage>
        <taxon>Bacteria</taxon>
        <taxon>Pseudomonadati</taxon>
        <taxon>Pseudomonadota</taxon>
        <taxon>Alphaproteobacteria</taxon>
        <taxon>Geminicoccales</taxon>
        <taxon>Geminicoccaceae</taxon>
        <taxon>Tistrella</taxon>
    </lineage>
</organism>
<sequence length="237" mass="23453">MALLRRLAALALLAAAAVGIFHVLTGIGAGTARPGLVLMTGVLAIGVQVAAHQLVIHGLARGGRPRAAVAAASALLATTLFAGGAGVLADLVITHRQMMLAGTGGAMLTVAVLLLYTAFLILASHRTERVGRGPAALATLPILAALVGAGWRLASGPGFAAIPAILAEGTGADRLALVCTALMALGLVAQGARQLLKRQVTPDLPSGLPAPSYRDGGVYVPESGWDGGGDGGDGSGD</sequence>
<feature type="transmembrane region" description="Helical" evidence="2">
    <location>
        <begin position="174"/>
        <end position="192"/>
    </location>
</feature>
<feature type="compositionally biased region" description="Gly residues" evidence="1">
    <location>
        <begin position="225"/>
        <end position="237"/>
    </location>
</feature>
<name>A0A162KYM8_9PROT</name>
<evidence type="ECO:0000256" key="2">
    <source>
        <dbReference type="SAM" id="Phobius"/>
    </source>
</evidence>
<protein>
    <submittedName>
        <fullName evidence="3">Uncharacterized protein</fullName>
    </submittedName>
</protein>
<proteinExistence type="predicted"/>
<keyword evidence="2" id="KW-0472">Membrane</keyword>
<dbReference type="AlphaFoldDB" id="A0A162KYM8"/>
<evidence type="ECO:0000313" key="4">
    <source>
        <dbReference type="Proteomes" id="UP000075787"/>
    </source>
</evidence>
<evidence type="ECO:0000313" key="3">
    <source>
        <dbReference type="EMBL" id="KYO52462.1"/>
    </source>
</evidence>
<dbReference type="RefSeq" id="WP_062764301.1">
    <property type="nucleotide sequence ID" value="NZ_CP121024.1"/>
</dbReference>
<evidence type="ECO:0000256" key="1">
    <source>
        <dbReference type="SAM" id="MobiDB-lite"/>
    </source>
</evidence>
<feature type="transmembrane region" description="Helical" evidence="2">
    <location>
        <begin position="68"/>
        <end position="93"/>
    </location>
</feature>
<accession>A0A162KYM8</accession>
<gene>
    <name evidence="3" type="ORF">AUP44_05645</name>
</gene>
<dbReference type="EMBL" id="LPZR01000156">
    <property type="protein sequence ID" value="KYO52462.1"/>
    <property type="molecule type" value="Genomic_DNA"/>
</dbReference>
<feature type="transmembrane region" description="Helical" evidence="2">
    <location>
        <begin position="99"/>
        <end position="123"/>
    </location>
</feature>
<dbReference type="Proteomes" id="UP000075787">
    <property type="component" value="Unassembled WGS sequence"/>
</dbReference>
<feature type="region of interest" description="Disordered" evidence="1">
    <location>
        <begin position="206"/>
        <end position="237"/>
    </location>
</feature>
<dbReference type="GeneID" id="97239266"/>
<comment type="caution">
    <text evidence="3">The sequence shown here is derived from an EMBL/GenBank/DDBJ whole genome shotgun (WGS) entry which is preliminary data.</text>
</comment>
<feature type="transmembrane region" description="Helical" evidence="2">
    <location>
        <begin position="135"/>
        <end position="154"/>
    </location>
</feature>